<keyword evidence="2" id="KW-0677">Repeat</keyword>
<protein>
    <submittedName>
        <fullName evidence="4">Pentatricopeptide repeat-containing protein</fullName>
    </submittedName>
</protein>
<dbReference type="InterPro" id="IPR002885">
    <property type="entry name" value="PPR_rpt"/>
</dbReference>
<dbReference type="OrthoDB" id="1741402at2759"/>
<reference evidence="4 5" key="1">
    <citation type="submission" date="2018-02" db="EMBL/GenBank/DDBJ databases">
        <title>Draft genome of wild Prunus yedoensis var. nudiflora.</title>
        <authorList>
            <person name="Baek S."/>
            <person name="Kim J.-H."/>
            <person name="Choi K."/>
            <person name="Kim G.-B."/>
            <person name="Cho A."/>
            <person name="Jang H."/>
            <person name="Shin C.-H."/>
            <person name="Yu H.-J."/>
            <person name="Mun J.-H."/>
        </authorList>
    </citation>
    <scope>NUCLEOTIDE SEQUENCE [LARGE SCALE GENOMIC DNA]</scope>
    <source>
        <strain evidence="5">cv. Jeju island</strain>
        <tissue evidence="4">Leaf</tissue>
    </source>
</reference>
<dbReference type="PANTHER" id="PTHR47933:SF11">
    <property type="entry name" value="PENTATRICOPEPTIDE REPEAT-CONTAINING PROTEIN 2"/>
    <property type="match status" value="1"/>
</dbReference>
<keyword evidence="5" id="KW-1185">Reference proteome</keyword>
<dbReference type="Proteomes" id="UP000250321">
    <property type="component" value="Unassembled WGS sequence"/>
</dbReference>
<dbReference type="InterPro" id="IPR051240">
    <property type="entry name" value="Mito_RNA-Proc/Resp"/>
</dbReference>
<name>A0A314YNH3_PRUYE</name>
<dbReference type="Pfam" id="PF01535">
    <property type="entry name" value="PPR"/>
    <property type="match status" value="1"/>
</dbReference>
<evidence type="ECO:0000256" key="2">
    <source>
        <dbReference type="ARBA" id="ARBA00022737"/>
    </source>
</evidence>
<accession>A0A314YNH3</accession>
<dbReference type="GO" id="GO:0003729">
    <property type="term" value="F:mRNA binding"/>
    <property type="evidence" value="ECO:0007669"/>
    <property type="project" value="TreeGrafter"/>
</dbReference>
<dbReference type="InterPro" id="IPR011990">
    <property type="entry name" value="TPR-like_helical_dom_sf"/>
</dbReference>
<feature type="repeat" description="PPR" evidence="3">
    <location>
        <begin position="108"/>
        <end position="142"/>
    </location>
</feature>
<dbReference type="Gene3D" id="1.25.40.10">
    <property type="entry name" value="Tetratricopeptide repeat domain"/>
    <property type="match status" value="2"/>
</dbReference>
<comment type="similarity">
    <text evidence="1">Belongs to the PPR family. P subfamily.</text>
</comment>
<dbReference type="Pfam" id="PF13041">
    <property type="entry name" value="PPR_2"/>
    <property type="match status" value="1"/>
</dbReference>
<proteinExistence type="inferred from homology"/>
<organism evidence="4 5">
    <name type="scientific">Prunus yedoensis var. nudiflora</name>
    <dbReference type="NCBI Taxonomy" id="2094558"/>
    <lineage>
        <taxon>Eukaryota</taxon>
        <taxon>Viridiplantae</taxon>
        <taxon>Streptophyta</taxon>
        <taxon>Embryophyta</taxon>
        <taxon>Tracheophyta</taxon>
        <taxon>Spermatophyta</taxon>
        <taxon>Magnoliopsida</taxon>
        <taxon>eudicotyledons</taxon>
        <taxon>Gunneridae</taxon>
        <taxon>Pentapetalae</taxon>
        <taxon>rosids</taxon>
        <taxon>fabids</taxon>
        <taxon>Rosales</taxon>
        <taxon>Rosaceae</taxon>
        <taxon>Amygdaloideae</taxon>
        <taxon>Amygdaleae</taxon>
        <taxon>Prunus</taxon>
    </lineage>
</organism>
<evidence type="ECO:0000313" key="4">
    <source>
        <dbReference type="EMBL" id="PQQ06284.1"/>
    </source>
</evidence>
<gene>
    <name evidence="4" type="ORF">Pyn_39892</name>
</gene>
<sequence length="251" mass="28194">MGLFSHGHLLAFQLNNRIGIAKARLVISIKYCTSQSETCKQDENTVREISTILKHNDWHFALNSSDLTKKLNPHVVRAVLQQNHQVGDPKRLLSFFIWTDTHMGVPQNLHSFSILAVALCNSKLFEQAHAVLERMVKSRKPPLEVAADAFLAVKKVGILPRLDCCNSLLKDLLKCNRLELFWKVYDAMLDAKVNPDFYTYTNVINAHCKAGNAGHGKRCLHEMEEKGCNPNLSTYNVVIGALCRTGGLMKP</sequence>
<dbReference type="EMBL" id="PJQY01000981">
    <property type="protein sequence ID" value="PQQ06284.1"/>
    <property type="molecule type" value="Genomic_DNA"/>
</dbReference>
<evidence type="ECO:0000256" key="1">
    <source>
        <dbReference type="ARBA" id="ARBA00007626"/>
    </source>
</evidence>
<dbReference type="PANTHER" id="PTHR47933">
    <property type="entry name" value="PENTATRICOPEPTIDE REPEAT-CONTAINING PROTEIN 1, MITOCHONDRIAL"/>
    <property type="match status" value="1"/>
</dbReference>
<evidence type="ECO:0000313" key="5">
    <source>
        <dbReference type="Proteomes" id="UP000250321"/>
    </source>
</evidence>
<dbReference type="PROSITE" id="PS51375">
    <property type="entry name" value="PPR"/>
    <property type="match status" value="2"/>
</dbReference>
<dbReference type="NCBIfam" id="TIGR00756">
    <property type="entry name" value="PPR"/>
    <property type="match status" value="1"/>
</dbReference>
<comment type="caution">
    <text evidence="4">The sequence shown here is derived from an EMBL/GenBank/DDBJ whole genome shotgun (WGS) entry which is preliminary data.</text>
</comment>
<evidence type="ECO:0000256" key="3">
    <source>
        <dbReference type="PROSITE-ProRule" id="PRU00708"/>
    </source>
</evidence>
<feature type="repeat" description="PPR" evidence="3">
    <location>
        <begin position="196"/>
        <end position="230"/>
    </location>
</feature>
<dbReference type="AlphaFoldDB" id="A0A314YNH3"/>